<evidence type="ECO:0000256" key="5">
    <source>
        <dbReference type="RuleBase" id="RU004328"/>
    </source>
</evidence>
<evidence type="ECO:0000313" key="7">
    <source>
        <dbReference type="EMBL" id="PWO00058.1"/>
    </source>
</evidence>
<feature type="active site" evidence="4">
    <location>
        <position position="153"/>
    </location>
</feature>
<feature type="active site" evidence="4">
    <location>
        <position position="157"/>
    </location>
</feature>
<feature type="signal peptide" evidence="6">
    <location>
        <begin position="1"/>
        <end position="16"/>
    </location>
</feature>
<dbReference type="Proteomes" id="UP000245946">
    <property type="component" value="Unassembled WGS sequence"/>
</dbReference>
<evidence type="ECO:0000256" key="6">
    <source>
        <dbReference type="SAM" id="SignalP"/>
    </source>
</evidence>
<dbReference type="InterPro" id="IPR036430">
    <property type="entry name" value="RNase_T2-like_sf"/>
</dbReference>
<dbReference type="GO" id="GO:0033897">
    <property type="term" value="F:ribonuclease T2 activity"/>
    <property type="evidence" value="ECO:0007669"/>
    <property type="project" value="UniProtKB-EC"/>
</dbReference>
<dbReference type="PANTHER" id="PTHR11240:SF22">
    <property type="entry name" value="RIBONUCLEASE T2"/>
    <property type="match status" value="1"/>
</dbReference>
<evidence type="ECO:0000313" key="8">
    <source>
        <dbReference type="Proteomes" id="UP000245946"/>
    </source>
</evidence>
<sequence>MFRLLALAALVPAALASLALPRSDLQGAAQCAKALSQRSCASRYPIDADSKATCCYNGALHAGEKESGLLLQTQFWNAQPSFGPANSWTVHGLWPDYCDGSYPQFCSASSGIPEYSGPEIRAILAKYSPATLAYMDLYWLSNDGDNAGFWDHEYNKHATCFSALRAQCQRPHADGRSPEEAALVGFFEETVERFRALPTFRWLKQAGIEPSTTRTYATADLEQALARRFGYAPHLGCTKSGELNEVWYYYHTYGPVVGGRYIPTASTFNSTCPKTGVKWLPK</sequence>
<name>A0A316ZE58_9BASI</name>
<dbReference type="GeneID" id="37271484"/>
<dbReference type="PROSITE" id="PS00531">
    <property type="entry name" value="RNASE_T2_2"/>
    <property type="match status" value="1"/>
</dbReference>
<dbReference type="InterPro" id="IPR018188">
    <property type="entry name" value="RNase_T2_His_AS_1"/>
</dbReference>
<reference evidence="7 8" key="1">
    <citation type="journal article" date="2018" name="Mol. Biol. Evol.">
        <title>Broad Genomic Sampling Reveals a Smut Pathogenic Ancestry of the Fungal Clade Ustilaginomycotina.</title>
        <authorList>
            <person name="Kijpornyongpan T."/>
            <person name="Mondo S.J."/>
            <person name="Barry K."/>
            <person name="Sandor L."/>
            <person name="Lee J."/>
            <person name="Lipzen A."/>
            <person name="Pangilinan J."/>
            <person name="LaButti K."/>
            <person name="Hainaut M."/>
            <person name="Henrissat B."/>
            <person name="Grigoriev I.V."/>
            <person name="Spatafora J.W."/>
            <person name="Aime M.C."/>
        </authorList>
    </citation>
    <scope>NUCLEOTIDE SEQUENCE [LARGE SCALE GENOMIC DNA]</scope>
    <source>
        <strain evidence="7 8">MCA 4186</strain>
    </source>
</reference>
<dbReference type="GO" id="GO:0005576">
    <property type="term" value="C:extracellular region"/>
    <property type="evidence" value="ECO:0007669"/>
    <property type="project" value="TreeGrafter"/>
</dbReference>
<dbReference type="InterPro" id="IPR033130">
    <property type="entry name" value="RNase_T2_His_AS_2"/>
</dbReference>
<keyword evidence="6" id="KW-0732">Signal</keyword>
<evidence type="ECO:0000256" key="2">
    <source>
        <dbReference type="ARBA" id="ARBA00012571"/>
    </source>
</evidence>
<dbReference type="GO" id="GO:0003723">
    <property type="term" value="F:RNA binding"/>
    <property type="evidence" value="ECO:0007669"/>
    <property type="project" value="InterPro"/>
</dbReference>
<organism evidence="7 8">
    <name type="scientific">Tilletiopsis washingtonensis</name>
    <dbReference type="NCBI Taxonomy" id="58919"/>
    <lineage>
        <taxon>Eukaryota</taxon>
        <taxon>Fungi</taxon>
        <taxon>Dikarya</taxon>
        <taxon>Basidiomycota</taxon>
        <taxon>Ustilaginomycotina</taxon>
        <taxon>Exobasidiomycetes</taxon>
        <taxon>Entylomatales</taxon>
        <taxon>Entylomatales incertae sedis</taxon>
        <taxon>Tilletiopsis</taxon>
    </lineage>
</organism>
<evidence type="ECO:0000256" key="3">
    <source>
        <dbReference type="ARBA" id="ARBA00023157"/>
    </source>
</evidence>
<feature type="active site" evidence="4">
    <location>
        <position position="91"/>
    </location>
</feature>
<dbReference type="Gene3D" id="3.90.730.10">
    <property type="entry name" value="Ribonuclease T2-like"/>
    <property type="match status" value="1"/>
</dbReference>
<dbReference type="CDD" id="cd01061">
    <property type="entry name" value="RNase_T2_euk"/>
    <property type="match status" value="1"/>
</dbReference>
<feature type="chain" id="PRO_5016386198" description="ribonuclease T2" evidence="6">
    <location>
        <begin position="17"/>
        <end position="282"/>
    </location>
</feature>
<dbReference type="PANTHER" id="PTHR11240">
    <property type="entry name" value="RIBONUCLEASE T2"/>
    <property type="match status" value="1"/>
</dbReference>
<dbReference type="EMBL" id="KZ819286">
    <property type="protein sequence ID" value="PWO00058.1"/>
    <property type="molecule type" value="Genomic_DNA"/>
</dbReference>
<dbReference type="InterPro" id="IPR001568">
    <property type="entry name" value="RNase_T2-like"/>
</dbReference>
<proteinExistence type="inferred from homology"/>
<comment type="similarity">
    <text evidence="1 5">Belongs to the RNase T2 family.</text>
</comment>
<dbReference type="EC" id="4.6.1.19" evidence="2"/>
<accession>A0A316ZE58</accession>
<dbReference type="PROSITE" id="PS00530">
    <property type="entry name" value="RNASE_T2_1"/>
    <property type="match status" value="1"/>
</dbReference>
<dbReference type="AlphaFoldDB" id="A0A316ZE58"/>
<keyword evidence="3" id="KW-1015">Disulfide bond</keyword>
<dbReference type="OrthoDB" id="435754at2759"/>
<dbReference type="Pfam" id="PF00445">
    <property type="entry name" value="Ribonuclease_T2"/>
    <property type="match status" value="1"/>
</dbReference>
<protein>
    <recommendedName>
        <fullName evidence="2">ribonuclease T2</fullName>
        <ecNumber evidence="2">4.6.1.19</ecNumber>
    </recommendedName>
</protein>
<evidence type="ECO:0000256" key="4">
    <source>
        <dbReference type="PIRSR" id="PIRSR633697-1"/>
    </source>
</evidence>
<dbReference type="SUPFAM" id="SSF55895">
    <property type="entry name" value="Ribonuclease Rh-like"/>
    <property type="match status" value="1"/>
</dbReference>
<evidence type="ECO:0000256" key="1">
    <source>
        <dbReference type="ARBA" id="ARBA00007469"/>
    </source>
</evidence>
<keyword evidence="8" id="KW-1185">Reference proteome</keyword>
<dbReference type="RefSeq" id="XP_025600336.1">
    <property type="nucleotide sequence ID" value="XM_025743940.1"/>
</dbReference>
<gene>
    <name evidence="7" type="ORF">FA09DRAFT_336893</name>
</gene>
<dbReference type="GO" id="GO:0006401">
    <property type="term" value="P:RNA catabolic process"/>
    <property type="evidence" value="ECO:0007669"/>
    <property type="project" value="TreeGrafter"/>
</dbReference>
<dbReference type="InterPro" id="IPR033697">
    <property type="entry name" value="Ribonuclease_T2_eukaryotic"/>
</dbReference>